<dbReference type="GO" id="GO:0070198">
    <property type="term" value="P:protein localization to chromosome, telomeric region"/>
    <property type="evidence" value="ECO:0007669"/>
    <property type="project" value="TreeGrafter"/>
</dbReference>
<dbReference type="GO" id="GO:0042162">
    <property type="term" value="F:telomeric DNA binding"/>
    <property type="evidence" value="ECO:0007669"/>
    <property type="project" value="InterPro"/>
</dbReference>
<evidence type="ECO:0000256" key="4">
    <source>
        <dbReference type="ARBA" id="ARBA00022895"/>
    </source>
</evidence>
<keyword evidence="5" id="KW-0539">Nucleus</keyword>
<evidence type="ECO:0000256" key="2">
    <source>
        <dbReference type="ARBA" id="ARBA00004574"/>
    </source>
</evidence>
<proteinExistence type="predicted"/>
<evidence type="ECO:0000313" key="9">
    <source>
        <dbReference type="Proteomes" id="UP000005226"/>
    </source>
</evidence>
<dbReference type="GO" id="GO:0070187">
    <property type="term" value="C:shelterin complex"/>
    <property type="evidence" value="ECO:0007669"/>
    <property type="project" value="InterPro"/>
</dbReference>
<keyword evidence="4" id="KW-0779">Telomere</keyword>
<feature type="compositionally biased region" description="Polar residues" evidence="6">
    <location>
        <begin position="409"/>
        <end position="423"/>
    </location>
</feature>
<dbReference type="Pfam" id="PF10341">
    <property type="entry name" value="TPP1"/>
    <property type="match status" value="1"/>
</dbReference>
<evidence type="ECO:0000256" key="1">
    <source>
        <dbReference type="ARBA" id="ARBA00004123"/>
    </source>
</evidence>
<dbReference type="Ensembl" id="ENSTRUT00000056441.2">
    <property type="protein sequence ID" value="ENSTRUP00000051793.2"/>
    <property type="gene ID" value="ENSTRUG00000025080.2"/>
</dbReference>
<dbReference type="Gene3D" id="2.40.50.960">
    <property type="match status" value="1"/>
</dbReference>
<feature type="region of interest" description="Disordered" evidence="6">
    <location>
        <begin position="483"/>
        <end position="503"/>
    </location>
</feature>
<evidence type="ECO:0000256" key="6">
    <source>
        <dbReference type="SAM" id="MobiDB-lite"/>
    </source>
</evidence>
<dbReference type="AlphaFoldDB" id="A0A3B5K8R6"/>
<evidence type="ECO:0000256" key="3">
    <source>
        <dbReference type="ARBA" id="ARBA00022454"/>
    </source>
</evidence>
<organism evidence="8 9">
    <name type="scientific">Takifugu rubripes</name>
    <name type="common">Japanese pufferfish</name>
    <name type="synonym">Fugu rubripes</name>
    <dbReference type="NCBI Taxonomy" id="31033"/>
    <lineage>
        <taxon>Eukaryota</taxon>
        <taxon>Metazoa</taxon>
        <taxon>Chordata</taxon>
        <taxon>Craniata</taxon>
        <taxon>Vertebrata</taxon>
        <taxon>Euteleostomi</taxon>
        <taxon>Actinopterygii</taxon>
        <taxon>Neopterygii</taxon>
        <taxon>Teleostei</taxon>
        <taxon>Neoteleostei</taxon>
        <taxon>Acanthomorphata</taxon>
        <taxon>Eupercaria</taxon>
        <taxon>Tetraodontiformes</taxon>
        <taxon>Tetradontoidea</taxon>
        <taxon>Tetraodontidae</taxon>
        <taxon>Takifugu</taxon>
    </lineage>
</organism>
<reference evidence="8" key="1">
    <citation type="journal article" date="2011" name="Genome Biol. Evol.">
        <title>Integration of the genetic map and genome assembly of fugu facilitates insights into distinct features of genome evolution in teleosts and mammals.</title>
        <authorList>
            <person name="Kai W."/>
            <person name="Kikuchi K."/>
            <person name="Tohari S."/>
            <person name="Chew A.K."/>
            <person name="Tay A."/>
            <person name="Fujiwara A."/>
            <person name="Hosoya S."/>
            <person name="Suetake H."/>
            <person name="Naruse K."/>
            <person name="Brenner S."/>
            <person name="Suzuki Y."/>
            <person name="Venkatesh B."/>
        </authorList>
    </citation>
    <scope>NUCLEOTIDE SEQUENCE [LARGE SCALE GENOMIC DNA]</scope>
</reference>
<dbReference type="GO" id="GO:0016233">
    <property type="term" value="P:telomere capping"/>
    <property type="evidence" value="ECO:0007669"/>
    <property type="project" value="InterPro"/>
</dbReference>
<accession>A0A3B5K8R6</accession>
<feature type="compositionally biased region" description="Polar residues" evidence="6">
    <location>
        <begin position="366"/>
        <end position="382"/>
    </location>
</feature>
<dbReference type="OMA" id="FDCLEEH"/>
<feature type="region of interest" description="Disordered" evidence="6">
    <location>
        <begin position="259"/>
        <end position="445"/>
    </location>
</feature>
<keyword evidence="9" id="KW-1185">Reference proteome</keyword>
<evidence type="ECO:0000256" key="5">
    <source>
        <dbReference type="ARBA" id="ARBA00023242"/>
    </source>
</evidence>
<dbReference type="GO" id="GO:0005697">
    <property type="term" value="C:telomerase holoenzyme complex"/>
    <property type="evidence" value="ECO:0007669"/>
    <property type="project" value="InterPro"/>
</dbReference>
<dbReference type="InParanoid" id="A0A3B5K8R6"/>
<dbReference type="STRING" id="31033.ENSTRUP00000051793"/>
<reference evidence="8" key="2">
    <citation type="submission" date="2025-08" db="UniProtKB">
        <authorList>
            <consortium name="Ensembl"/>
        </authorList>
    </citation>
    <scope>IDENTIFICATION</scope>
</reference>
<evidence type="ECO:0000313" key="8">
    <source>
        <dbReference type="Ensembl" id="ENSTRUP00000051793.2"/>
    </source>
</evidence>
<evidence type="ECO:0000259" key="7">
    <source>
        <dbReference type="Pfam" id="PF10341"/>
    </source>
</evidence>
<name>A0A3B5K8R6_TAKRU</name>
<protein>
    <recommendedName>
        <fullName evidence="7">Shelterin complex subunit TPP1/Est3 domain-containing protein</fullName>
    </recommendedName>
</protein>
<dbReference type="InterPro" id="IPR019437">
    <property type="entry name" value="TPP1/Est3"/>
</dbReference>
<dbReference type="PANTHER" id="PTHR14487:SF3">
    <property type="entry name" value="ADRENOCORTICAL DYSPLASIA PROTEIN HOMOLOG"/>
    <property type="match status" value="1"/>
</dbReference>
<dbReference type="GeneTree" id="ENSGT00390000004877"/>
<feature type="domain" description="Shelterin complex subunit TPP1/Est3" evidence="7">
    <location>
        <begin position="4"/>
        <end position="148"/>
    </location>
</feature>
<feature type="compositionally biased region" description="Pro residues" evidence="6">
    <location>
        <begin position="327"/>
        <end position="337"/>
    </location>
</feature>
<gene>
    <name evidence="8" type="primary">acd</name>
</gene>
<dbReference type="Proteomes" id="UP000005226">
    <property type="component" value="Unplaced"/>
</dbReference>
<dbReference type="GO" id="GO:0032211">
    <property type="term" value="P:negative regulation of telomere maintenance via telomerase"/>
    <property type="evidence" value="ECO:0007669"/>
    <property type="project" value="TreeGrafter"/>
</dbReference>
<dbReference type="FunCoup" id="A0A3B5K8R6">
    <property type="interactions" value="29"/>
</dbReference>
<sequence>LAKLRPWIEELILGYGTERGRREPLWARVARVEQMSQSQAQSSDCPPGRLLLSDGVVLIPAVLTTAAWERLQEQEDRDSFEGLVNSMVVIMDYQLQFHTAPEQNRSRFFLSVGELAMTSVGPPGNKVPCCTALASVQLKICQTWKDLLDENLQDSESSQSGVDLSILLGEWQRDCFQDVLRDVEDRLPSTSSAGPGPPKATGWDVDRVRFKTEEPFSVPVKWLLIPDVLQRQAAENGPGPAPAAGAGATRQGGVLLRPPVQQREPDRPAAVEPGPDAGDKLLPPAEDTPGDHSVGPLSNPWDIFTPPGESPCSSGASRGETPTGVCPSPPAAPPPATPLQSEHSGLPPYQDPPPLDPHATAVGVSTGASPGTPTEQQPSTGQLPVPEETGDRKLRRKRRRPAGEGGAGTSSSPPSWLFDTQTHGGAREEHRHHSVLRKTPSVHSDGRSFSYSYRVSGQNQQDLSRFKVRAAWLQWAPRYLLRPEKNPGPVFDQGSSGQTGCTT</sequence>
<dbReference type="GO" id="GO:0007004">
    <property type="term" value="P:telomere maintenance via telomerase"/>
    <property type="evidence" value="ECO:0007669"/>
    <property type="project" value="InterPro"/>
</dbReference>
<comment type="subcellular location">
    <subcellularLocation>
        <location evidence="2">Chromosome</location>
        <location evidence="2">Telomere</location>
    </subcellularLocation>
    <subcellularLocation>
        <location evidence="1">Nucleus</location>
    </subcellularLocation>
</comment>
<dbReference type="PANTHER" id="PTHR14487">
    <property type="entry name" value="ADRENOCORTICAL DYSPLASIA PROTEIN ACD"/>
    <property type="match status" value="1"/>
</dbReference>
<keyword evidence="3" id="KW-0158">Chromosome</keyword>
<dbReference type="InterPro" id="IPR028631">
    <property type="entry name" value="ACD"/>
</dbReference>
<reference evidence="8" key="3">
    <citation type="submission" date="2025-09" db="UniProtKB">
        <authorList>
            <consortium name="Ensembl"/>
        </authorList>
    </citation>
    <scope>IDENTIFICATION</scope>
</reference>
<feature type="compositionally biased region" description="Polar residues" evidence="6">
    <location>
        <begin position="493"/>
        <end position="503"/>
    </location>
</feature>